<sequence>MAELGWGFLGMDQSEVMILHVVGVYHHHRLNIFIKAFANVILADVGPSSLGYHSNSSFADIPLIEWASADPARDDEAQENRPWVTLRCSQVDSIGKIRAYLLEGLANQDDPISLRQLEKSLAHSSNKVLAQLRGFERRARATWRESQNKLDARDLGRAVEKLNLNNLGVEHLWRELSHLYVAEPRSRKYDNFPALAAQHLIDGLTLELMDGDAAMMNVEWVKAVMKVLKEILQKQPSSTSRPCRLLVLSIVGPQSSGKSTLLNVMFGVRLKTSVSQTTRGVNLQLLPCHGRGNYDFVLLIDTEGLRAPENIGLEDSVWRDNRMATFAILPADATIVLTLGESTTEINKILPIVLSAYLDSELAQKMGGYLSPKLFFVFNQIDLSQAHKMETIFDKLLDQLKENASIVEKTRAGVSDDEADGEQSEGPVRASSSSLPSRYFKDFKYDVKDEKRNDVRIFGRIKHGDFPPGDVPNPDFGHRVLKLREHIDRRVCHSGWEPRDPVQFGTFLELVWKCVLTSNFQFDFVDAMQRRNFDVMVRRFTDIVQSLSALYDQKFDEVCRKVNKDKDEMEENNLDHGFEARSDQYLTSLRIATQGNINELDEKIHGMFADDRYSKWRLQSKKNGIGRKKISPFTGSVCSLNR</sequence>
<feature type="region of interest" description="Disordered" evidence="1">
    <location>
        <begin position="411"/>
        <end position="434"/>
    </location>
</feature>
<dbReference type="Gene3D" id="3.40.50.300">
    <property type="entry name" value="P-loop containing nucleotide triphosphate hydrolases"/>
    <property type="match status" value="1"/>
</dbReference>
<gene>
    <name evidence="3" type="ORF">R1sor_011451</name>
</gene>
<evidence type="ECO:0000313" key="4">
    <source>
        <dbReference type="Proteomes" id="UP001633002"/>
    </source>
</evidence>
<dbReference type="InterPro" id="IPR030383">
    <property type="entry name" value="G_VLIG_dom"/>
</dbReference>
<dbReference type="EMBL" id="JBJQOH010000002">
    <property type="protein sequence ID" value="KAL3697375.1"/>
    <property type="molecule type" value="Genomic_DNA"/>
</dbReference>
<organism evidence="3 4">
    <name type="scientific">Riccia sorocarpa</name>
    <dbReference type="NCBI Taxonomy" id="122646"/>
    <lineage>
        <taxon>Eukaryota</taxon>
        <taxon>Viridiplantae</taxon>
        <taxon>Streptophyta</taxon>
        <taxon>Embryophyta</taxon>
        <taxon>Marchantiophyta</taxon>
        <taxon>Marchantiopsida</taxon>
        <taxon>Marchantiidae</taxon>
        <taxon>Marchantiales</taxon>
        <taxon>Ricciaceae</taxon>
        <taxon>Riccia</taxon>
    </lineage>
</organism>
<evidence type="ECO:0000259" key="2">
    <source>
        <dbReference type="PROSITE" id="PS51717"/>
    </source>
</evidence>
<feature type="domain" description="VLIG-type G" evidence="2">
    <location>
        <begin position="242"/>
        <end position="512"/>
    </location>
</feature>
<comment type="caution">
    <text evidence="3">The sequence shown here is derived from an EMBL/GenBank/DDBJ whole genome shotgun (WGS) entry which is preliminary data.</text>
</comment>
<dbReference type="SUPFAM" id="SSF52540">
    <property type="entry name" value="P-loop containing nucleoside triphosphate hydrolases"/>
    <property type="match status" value="1"/>
</dbReference>
<proteinExistence type="predicted"/>
<protein>
    <recommendedName>
        <fullName evidence="2">VLIG-type G domain-containing protein</fullName>
    </recommendedName>
</protein>
<dbReference type="PROSITE" id="PS51717">
    <property type="entry name" value="G_VLIG"/>
    <property type="match status" value="1"/>
</dbReference>
<keyword evidence="4" id="KW-1185">Reference proteome</keyword>
<dbReference type="PANTHER" id="PTHR22796:SF1">
    <property type="entry name" value="VWFA DOMAIN-CONTAINING PROTEIN"/>
    <property type="match status" value="1"/>
</dbReference>
<dbReference type="AlphaFoldDB" id="A0ABD3I4L1"/>
<evidence type="ECO:0000313" key="3">
    <source>
        <dbReference type="EMBL" id="KAL3697375.1"/>
    </source>
</evidence>
<evidence type="ECO:0000256" key="1">
    <source>
        <dbReference type="SAM" id="MobiDB-lite"/>
    </source>
</evidence>
<dbReference type="PANTHER" id="PTHR22796">
    <property type="entry name" value="URG4-RELATED"/>
    <property type="match status" value="1"/>
</dbReference>
<dbReference type="Pfam" id="PF25683">
    <property type="entry name" value="URGCP_GTPase"/>
    <property type="match status" value="1"/>
</dbReference>
<reference evidence="3 4" key="1">
    <citation type="submission" date="2024-09" db="EMBL/GenBank/DDBJ databases">
        <title>Chromosome-scale assembly of Riccia sorocarpa.</title>
        <authorList>
            <person name="Paukszto L."/>
        </authorList>
    </citation>
    <scope>NUCLEOTIDE SEQUENCE [LARGE SCALE GENOMIC DNA]</scope>
    <source>
        <strain evidence="3">LP-2024</strain>
        <tissue evidence="3">Aerial parts of the thallus</tissue>
    </source>
</reference>
<dbReference type="Proteomes" id="UP001633002">
    <property type="component" value="Unassembled WGS sequence"/>
</dbReference>
<name>A0ABD3I4L1_9MARC</name>
<accession>A0ABD3I4L1</accession>
<dbReference type="InterPro" id="IPR027417">
    <property type="entry name" value="P-loop_NTPase"/>
</dbReference>